<protein>
    <submittedName>
        <fullName evidence="7">Response regulator</fullName>
    </submittedName>
</protein>
<dbReference type="PANTHER" id="PTHR43280:SF28">
    <property type="entry name" value="HTH-TYPE TRANSCRIPTIONAL ACTIVATOR RHAS"/>
    <property type="match status" value="1"/>
</dbReference>
<proteinExistence type="predicted"/>
<evidence type="ECO:0000313" key="8">
    <source>
        <dbReference type="Proteomes" id="UP001209318"/>
    </source>
</evidence>
<evidence type="ECO:0000256" key="2">
    <source>
        <dbReference type="ARBA" id="ARBA00023125"/>
    </source>
</evidence>
<evidence type="ECO:0000256" key="3">
    <source>
        <dbReference type="ARBA" id="ARBA00023163"/>
    </source>
</evidence>
<dbReference type="PROSITE" id="PS50110">
    <property type="entry name" value="RESPONSE_REGULATORY"/>
    <property type="match status" value="1"/>
</dbReference>
<dbReference type="SMART" id="SM00448">
    <property type="entry name" value="REC"/>
    <property type="match status" value="1"/>
</dbReference>
<organism evidence="7 8">
    <name type="scientific">Perspicuibacillus lycopersici</name>
    <dbReference type="NCBI Taxonomy" id="1325689"/>
    <lineage>
        <taxon>Bacteria</taxon>
        <taxon>Bacillati</taxon>
        <taxon>Bacillota</taxon>
        <taxon>Bacilli</taxon>
        <taxon>Bacillales</taxon>
        <taxon>Bacillaceae</taxon>
        <taxon>Perspicuibacillus</taxon>
    </lineage>
</organism>
<keyword evidence="1" id="KW-0805">Transcription regulation</keyword>
<dbReference type="RefSeq" id="WP_263071769.1">
    <property type="nucleotide sequence ID" value="NZ_JAOUSF010000001.1"/>
</dbReference>
<keyword evidence="3" id="KW-0804">Transcription</keyword>
<dbReference type="InterPro" id="IPR018060">
    <property type="entry name" value="HTH_AraC"/>
</dbReference>
<dbReference type="GO" id="GO:0043565">
    <property type="term" value="F:sequence-specific DNA binding"/>
    <property type="evidence" value="ECO:0007669"/>
    <property type="project" value="InterPro"/>
</dbReference>
<dbReference type="InterPro" id="IPR001789">
    <property type="entry name" value="Sig_transdc_resp-reg_receiver"/>
</dbReference>
<dbReference type="CDD" id="cd17536">
    <property type="entry name" value="REC_YesN-like"/>
    <property type="match status" value="1"/>
</dbReference>
<dbReference type="GO" id="GO:0000160">
    <property type="term" value="P:phosphorelay signal transduction system"/>
    <property type="evidence" value="ECO:0007669"/>
    <property type="project" value="InterPro"/>
</dbReference>
<sequence length="543" mass="63549">MNLLIVDDDRYVIASLEKKMDWHGLGFEQVYTANNIRQAMEIFHKHQVDILISDIEMPHGSGLELLAWIRSEGYNVQAILLTNFADFNYAQKAIELQSFEYYLKPIEFDKLEFIIKKAIKKATISQRNESITSSYTQRNKEKLVEHFWFSYVTYNRCFTRAELQEHLQMNCIDYSLNDCFFPILLNFYPYQLIDNKKIISIFDAKPIDSQLVTIIKETVESHPLKLDGFLKLRTKKEEYLAIFKVVDSKIELTASDLRKLSKHLINPLTIKLQCDVQLCVDSIGKLEDIPQMVQKLQAMHEESINYRNNVFSLQTYKKSEATYVIPNLQLLEEYLDNGANIDFINYCKQYITSLVEKNALNHTVLSSFRLDITQLIYTQLKKKEILAHKLFHGEVDDFLLQQSSRSIEDLITYITYLVDVSIDYMAFTNSKKSVVKTICDYIDQNYQENITRVELAKIVYLSPDYIARIFKKEKGISLFNYIIKKRIDIAKELLVNTNLPIHLISDKVGYGNYSYFTKLFKQETNCTPLDYRKKHGICSEIDV</sequence>
<dbReference type="Proteomes" id="UP001209318">
    <property type="component" value="Unassembled WGS sequence"/>
</dbReference>
<keyword evidence="4" id="KW-0597">Phosphoprotein</keyword>
<dbReference type="SUPFAM" id="SSF52172">
    <property type="entry name" value="CheY-like"/>
    <property type="match status" value="1"/>
</dbReference>
<name>A0AAE3ITP9_9BACI</name>
<accession>A0AAE3ITP9</accession>
<dbReference type="PANTHER" id="PTHR43280">
    <property type="entry name" value="ARAC-FAMILY TRANSCRIPTIONAL REGULATOR"/>
    <property type="match status" value="1"/>
</dbReference>
<evidence type="ECO:0000256" key="4">
    <source>
        <dbReference type="PROSITE-ProRule" id="PRU00169"/>
    </source>
</evidence>
<gene>
    <name evidence="7" type="ORF">OEV98_03275</name>
</gene>
<keyword evidence="8" id="KW-1185">Reference proteome</keyword>
<dbReference type="PROSITE" id="PS01124">
    <property type="entry name" value="HTH_ARAC_FAMILY_2"/>
    <property type="match status" value="1"/>
</dbReference>
<dbReference type="Pfam" id="PF12833">
    <property type="entry name" value="HTH_18"/>
    <property type="match status" value="1"/>
</dbReference>
<dbReference type="Gene3D" id="3.40.50.2300">
    <property type="match status" value="1"/>
</dbReference>
<reference evidence="7" key="1">
    <citation type="submission" date="2022-10" db="EMBL/GenBank/DDBJ databases">
        <title>Description of Fervidibacillus gen. nov. in the family Fervidibacillaceae fam. nov. with two species, Fervidibacillus albus sp. nov., and Fervidibacillus halotolerans sp. nov., isolated from tidal flat sediments.</title>
        <authorList>
            <person name="Kwon K.K."/>
            <person name="Yang S.-H."/>
        </authorList>
    </citation>
    <scope>NUCLEOTIDE SEQUENCE</scope>
    <source>
        <strain evidence="7">JCM 19140</strain>
    </source>
</reference>
<dbReference type="InterPro" id="IPR009057">
    <property type="entry name" value="Homeodomain-like_sf"/>
</dbReference>
<keyword evidence="2" id="KW-0238">DNA-binding</keyword>
<evidence type="ECO:0000259" key="6">
    <source>
        <dbReference type="PROSITE" id="PS50110"/>
    </source>
</evidence>
<dbReference type="GO" id="GO:0003700">
    <property type="term" value="F:DNA-binding transcription factor activity"/>
    <property type="evidence" value="ECO:0007669"/>
    <property type="project" value="InterPro"/>
</dbReference>
<dbReference type="SUPFAM" id="SSF46689">
    <property type="entry name" value="Homeodomain-like"/>
    <property type="match status" value="2"/>
</dbReference>
<evidence type="ECO:0000259" key="5">
    <source>
        <dbReference type="PROSITE" id="PS01124"/>
    </source>
</evidence>
<evidence type="ECO:0000313" key="7">
    <source>
        <dbReference type="EMBL" id="MCU9612584.1"/>
    </source>
</evidence>
<dbReference type="EMBL" id="JAOUSF010000001">
    <property type="protein sequence ID" value="MCU9612584.1"/>
    <property type="molecule type" value="Genomic_DNA"/>
</dbReference>
<dbReference type="Gene3D" id="1.10.10.60">
    <property type="entry name" value="Homeodomain-like"/>
    <property type="match status" value="2"/>
</dbReference>
<comment type="caution">
    <text evidence="7">The sequence shown here is derived from an EMBL/GenBank/DDBJ whole genome shotgun (WGS) entry which is preliminary data.</text>
</comment>
<feature type="domain" description="Response regulatory" evidence="6">
    <location>
        <begin position="2"/>
        <end position="119"/>
    </location>
</feature>
<feature type="modified residue" description="4-aspartylphosphate" evidence="4">
    <location>
        <position position="54"/>
    </location>
</feature>
<dbReference type="Pfam" id="PF00072">
    <property type="entry name" value="Response_reg"/>
    <property type="match status" value="1"/>
</dbReference>
<dbReference type="SMART" id="SM00342">
    <property type="entry name" value="HTH_ARAC"/>
    <property type="match status" value="1"/>
</dbReference>
<feature type="domain" description="HTH araC/xylS-type" evidence="5">
    <location>
        <begin position="436"/>
        <end position="534"/>
    </location>
</feature>
<dbReference type="AlphaFoldDB" id="A0AAE3ITP9"/>
<evidence type="ECO:0000256" key="1">
    <source>
        <dbReference type="ARBA" id="ARBA00023015"/>
    </source>
</evidence>
<dbReference type="InterPro" id="IPR011006">
    <property type="entry name" value="CheY-like_superfamily"/>
</dbReference>